<name>K0JZ10_SACES</name>
<reference evidence="2 3" key="1">
    <citation type="journal article" date="2012" name="BMC Genomics">
        <title>Complete genome sequence of Saccharothrix espanaensis DSM 44229T and comparison to the other completely sequenced Pseudonocardiaceae.</title>
        <authorList>
            <person name="Strobel T."/>
            <person name="Al-Dilaimi A."/>
            <person name="Blom J."/>
            <person name="Gessner A."/>
            <person name="Kalinowski J."/>
            <person name="Luzhetska M."/>
            <person name="Puhler A."/>
            <person name="Szczepanowski R."/>
            <person name="Bechthold A."/>
            <person name="Ruckert C."/>
        </authorList>
    </citation>
    <scope>NUCLEOTIDE SEQUENCE [LARGE SCALE GENOMIC DNA]</scope>
    <source>
        <strain evidence="3">ATCC 51144 / DSM 44229 / JCM 9112 / NBRC 15066 / NRRL 15764</strain>
    </source>
</reference>
<dbReference type="HOGENOM" id="CLU_2791452_0_0_11"/>
<evidence type="ECO:0000256" key="1">
    <source>
        <dbReference type="SAM" id="MobiDB-lite"/>
    </source>
</evidence>
<keyword evidence="3" id="KW-1185">Reference proteome</keyword>
<evidence type="ECO:0000313" key="3">
    <source>
        <dbReference type="Proteomes" id="UP000006281"/>
    </source>
</evidence>
<evidence type="ECO:0000313" key="2">
    <source>
        <dbReference type="EMBL" id="CCH29493.1"/>
    </source>
</evidence>
<organism evidence="2 3">
    <name type="scientific">Saccharothrix espanaensis (strain ATCC 51144 / DSM 44229 / JCM 9112 / NBRC 15066 / NRRL 15764)</name>
    <dbReference type="NCBI Taxonomy" id="1179773"/>
    <lineage>
        <taxon>Bacteria</taxon>
        <taxon>Bacillati</taxon>
        <taxon>Actinomycetota</taxon>
        <taxon>Actinomycetes</taxon>
        <taxon>Pseudonocardiales</taxon>
        <taxon>Pseudonocardiaceae</taxon>
        <taxon>Saccharothrix</taxon>
    </lineage>
</organism>
<sequence length="68" mass="7095">MTSSAGDRHWRWSSITGSAAEPLVEQPQTRAVAWSSEEGRAGEDQQADGGEGGQEQEDAGHSAAAVGR</sequence>
<dbReference type="EMBL" id="HE804045">
    <property type="protein sequence ID" value="CCH29493.1"/>
    <property type="molecule type" value="Genomic_DNA"/>
</dbReference>
<gene>
    <name evidence="2" type="ordered locus">BN6_21710</name>
</gene>
<dbReference type="KEGG" id="sesp:BN6_21710"/>
<feature type="region of interest" description="Disordered" evidence="1">
    <location>
        <begin position="1"/>
        <end position="68"/>
    </location>
</feature>
<dbReference type="AlphaFoldDB" id="K0JZ10"/>
<feature type="compositionally biased region" description="Basic and acidic residues" evidence="1">
    <location>
        <begin position="1"/>
        <end position="10"/>
    </location>
</feature>
<proteinExistence type="predicted"/>
<dbReference type="Proteomes" id="UP000006281">
    <property type="component" value="Chromosome"/>
</dbReference>
<protein>
    <submittedName>
        <fullName evidence="2">Uncharacterized protein</fullName>
    </submittedName>
</protein>
<accession>K0JZ10</accession>